<feature type="compositionally biased region" description="Low complexity" evidence="10">
    <location>
        <begin position="469"/>
        <end position="479"/>
    </location>
</feature>
<feature type="compositionally biased region" description="Pro residues" evidence="10">
    <location>
        <begin position="197"/>
        <end position="206"/>
    </location>
</feature>
<feature type="compositionally biased region" description="Low complexity" evidence="10">
    <location>
        <begin position="107"/>
        <end position="124"/>
    </location>
</feature>
<evidence type="ECO:0000256" key="8">
    <source>
        <dbReference type="ARBA" id="ARBA00023242"/>
    </source>
</evidence>
<name>A0A9P8WDW5_9HYPO</name>
<evidence type="ECO:0000256" key="10">
    <source>
        <dbReference type="SAM" id="MobiDB-lite"/>
    </source>
</evidence>
<dbReference type="GO" id="GO:0005634">
    <property type="term" value="C:nucleus"/>
    <property type="evidence" value="ECO:0007669"/>
    <property type="project" value="UniProtKB-SubCell"/>
</dbReference>
<evidence type="ECO:0000256" key="5">
    <source>
        <dbReference type="ARBA" id="ARBA00022833"/>
    </source>
</evidence>
<gene>
    <name evidence="12" type="ORF">B0T10DRAFT_212107</name>
</gene>
<dbReference type="GO" id="GO:0045944">
    <property type="term" value="P:positive regulation of transcription by RNA polymerase II"/>
    <property type="evidence" value="ECO:0007669"/>
    <property type="project" value="TreeGrafter"/>
</dbReference>
<feature type="compositionally biased region" description="Low complexity" evidence="10">
    <location>
        <begin position="208"/>
        <end position="224"/>
    </location>
</feature>
<dbReference type="SMART" id="SM00401">
    <property type="entry name" value="ZnF_GATA"/>
    <property type="match status" value="2"/>
</dbReference>
<keyword evidence="6" id="KW-0805">Transcription regulation</keyword>
<feature type="region of interest" description="Disordered" evidence="10">
    <location>
        <begin position="1"/>
        <end position="154"/>
    </location>
</feature>
<feature type="compositionally biased region" description="Acidic residues" evidence="10">
    <location>
        <begin position="362"/>
        <end position="371"/>
    </location>
</feature>
<comment type="subcellular location">
    <subcellularLocation>
        <location evidence="1">Nucleus</location>
    </subcellularLocation>
</comment>
<dbReference type="InterPro" id="IPR013088">
    <property type="entry name" value="Znf_NHR/GATA"/>
</dbReference>
<evidence type="ECO:0000256" key="2">
    <source>
        <dbReference type="ARBA" id="ARBA00022723"/>
    </source>
</evidence>
<evidence type="ECO:0000313" key="12">
    <source>
        <dbReference type="EMBL" id="KAH6895289.1"/>
    </source>
</evidence>
<feature type="region of interest" description="Disordered" evidence="10">
    <location>
        <begin position="188"/>
        <end position="229"/>
    </location>
</feature>
<protein>
    <submittedName>
        <fullName evidence="12">GATA-type transcription factor, iron regulation</fullName>
    </submittedName>
</protein>
<dbReference type="InterPro" id="IPR039355">
    <property type="entry name" value="Transcription_factor_GATA"/>
</dbReference>
<evidence type="ECO:0000256" key="7">
    <source>
        <dbReference type="ARBA" id="ARBA00023163"/>
    </source>
</evidence>
<dbReference type="Gene3D" id="3.30.50.10">
    <property type="entry name" value="Erythroid Transcription Factor GATA-1, subunit A"/>
    <property type="match status" value="2"/>
</dbReference>
<sequence length="613" mass="65374">MLLPSLCKGPIQLNPDPPSSHFTPFSEYTLQSFQLDRPPLPDHPVRFSGMNEDAQQGAPFRQQRESSSVRTALPSRPMSSKPRDVLGMSSQERTRLPTDSEHRAYRSTPGDGSPGSSASPPASTIPKMPSPGSTKSEQGSKGGPGGSSQGQVCSNCGTTRTPLWRRSPQGATICNACGLYLKARNASRPTSLKRPPNVVPADPPRTVPAKAQAASSKNSPNSASYVSADQTGGTCPGGGRCNGTGGAEGCNGCPAYNNRMSKSGHLNVVQKRQGCGSQKEPVKPEPAPVDVNALEGQSSNASVVIACQNCGTTITPLWRRDESGHTICNACGLYYKLHGVHRPVTMKKSTIKRRKRIIPAAQDEEMEDVESAETQSQSHEQTPERGSINDDGSINLGLRRRPEHPLTIEPHPVNTVMRTTNRTISPLPSTSDLSAYHQTGSSRNALPPLNDDNRLPPMSSMAAAADRQSSLSPASFLSPARKRSFSTTEGEAFSSNDGGQETTKRVSGININSILNPSDATDSPPNTGAVSDDGDYYLPPIRSPGSTIASAPSPGAFSNRDLTPGASSASRDLNMEGERLKSERRATLQREADRMREMLAAKERELHELGHGS</sequence>
<dbReference type="GO" id="GO:0000122">
    <property type="term" value="P:negative regulation of transcription by RNA polymerase II"/>
    <property type="evidence" value="ECO:0007669"/>
    <property type="project" value="TreeGrafter"/>
</dbReference>
<dbReference type="GO" id="GO:0000981">
    <property type="term" value="F:DNA-binding transcription factor activity, RNA polymerase II-specific"/>
    <property type="evidence" value="ECO:0007669"/>
    <property type="project" value="TreeGrafter"/>
</dbReference>
<keyword evidence="5" id="KW-0862">Zinc</keyword>
<organism evidence="12 13">
    <name type="scientific">Thelonectria olida</name>
    <dbReference type="NCBI Taxonomy" id="1576542"/>
    <lineage>
        <taxon>Eukaryota</taxon>
        <taxon>Fungi</taxon>
        <taxon>Dikarya</taxon>
        <taxon>Ascomycota</taxon>
        <taxon>Pezizomycotina</taxon>
        <taxon>Sordariomycetes</taxon>
        <taxon>Hypocreomycetidae</taxon>
        <taxon>Hypocreales</taxon>
        <taxon>Nectriaceae</taxon>
        <taxon>Thelonectria</taxon>
    </lineage>
</organism>
<feature type="compositionally biased region" description="Polar residues" evidence="10">
    <location>
        <begin position="509"/>
        <end position="529"/>
    </location>
</feature>
<evidence type="ECO:0000313" key="13">
    <source>
        <dbReference type="Proteomes" id="UP000777438"/>
    </source>
</evidence>
<feature type="domain" description="GATA-type" evidence="11">
    <location>
        <begin position="147"/>
        <end position="202"/>
    </location>
</feature>
<dbReference type="Pfam" id="PF00320">
    <property type="entry name" value="GATA"/>
    <property type="match status" value="2"/>
</dbReference>
<dbReference type="FunFam" id="3.30.50.10:FF:000007">
    <property type="entry name" value="Nitrogen regulatory AreA, N-terminal"/>
    <property type="match status" value="1"/>
</dbReference>
<dbReference type="EMBL" id="JAGPYM010000004">
    <property type="protein sequence ID" value="KAH6895289.1"/>
    <property type="molecule type" value="Genomic_DNA"/>
</dbReference>
<dbReference type="GO" id="GO:0000978">
    <property type="term" value="F:RNA polymerase II cis-regulatory region sequence-specific DNA binding"/>
    <property type="evidence" value="ECO:0007669"/>
    <property type="project" value="TreeGrafter"/>
</dbReference>
<dbReference type="GO" id="GO:0034757">
    <property type="term" value="P:negative regulation of iron ion transport"/>
    <property type="evidence" value="ECO:0007669"/>
    <property type="project" value="UniProtKB-ARBA"/>
</dbReference>
<evidence type="ECO:0000256" key="9">
    <source>
        <dbReference type="PROSITE-ProRule" id="PRU00094"/>
    </source>
</evidence>
<dbReference type="GO" id="GO:0006879">
    <property type="term" value="P:intracellular iron ion homeostasis"/>
    <property type="evidence" value="ECO:0007669"/>
    <property type="project" value="UniProtKB-ARBA"/>
</dbReference>
<dbReference type="PANTHER" id="PTHR10071:SF335">
    <property type="entry name" value="IRON-SENSING TRANSCRIPTIONAL REPRESSOR-RELATED"/>
    <property type="match status" value="1"/>
</dbReference>
<accession>A0A9P8WDW5</accession>
<dbReference type="PROSITE" id="PS50114">
    <property type="entry name" value="GATA_ZN_FINGER_2"/>
    <property type="match status" value="2"/>
</dbReference>
<keyword evidence="3" id="KW-0677">Repeat</keyword>
<evidence type="ECO:0000256" key="3">
    <source>
        <dbReference type="ARBA" id="ARBA00022737"/>
    </source>
</evidence>
<evidence type="ECO:0000259" key="11">
    <source>
        <dbReference type="PROSITE" id="PS50114"/>
    </source>
</evidence>
<dbReference type="FunFam" id="3.30.50.10:FF:000039">
    <property type="entry name" value="Siderophore transcription factor SreA"/>
    <property type="match status" value="1"/>
</dbReference>
<dbReference type="OrthoDB" id="515401at2759"/>
<dbReference type="InterPro" id="IPR000679">
    <property type="entry name" value="Znf_GATA"/>
</dbReference>
<dbReference type="Proteomes" id="UP000777438">
    <property type="component" value="Unassembled WGS sequence"/>
</dbReference>
<feature type="compositionally biased region" description="Basic and acidic residues" evidence="10">
    <location>
        <begin position="92"/>
        <end position="104"/>
    </location>
</feature>
<keyword evidence="13" id="KW-1185">Reference proteome</keyword>
<dbReference type="PANTHER" id="PTHR10071">
    <property type="entry name" value="TRANSCRIPTION FACTOR GATA FAMILY MEMBER"/>
    <property type="match status" value="1"/>
</dbReference>
<dbReference type="SUPFAM" id="SSF57716">
    <property type="entry name" value="Glucocorticoid receptor-like (DNA-binding domain)"/>
    <property type="match status" value="2"/>
</dbReference>
<evidence type="ECO:0000256" key="6">
    <source>
        <dbReference type="ARBA" id="ARBA00023015"/>
    </source>
</evidence>
<keyword evidence="7" id="KW-0804">Transcription</keyword>
<keyword evidence="8" id="KW-0539">Nucleus</keyword>
<feature type="compositionally biased region" description="Polar residues" evidence="10">
    <location>
        <begin position="485"/>
        <end position="501"/>
    </location>
</feature>
<feature type="compositionally biased region" description="Polar residues" evidence="10">
    <location>
        <begin position="416"/>
        <end position="444"/>
    </location>
</feature>
<feature type="domain" description="GATA-type" evidence="11">
    <location>
        <begin position="307"/>
        <end position="354"/>
    </location>
</feature>
<evidence type="ECO:0000256" key="1">
    <source>
        <dbReference type="ARBA" id="ARBA00004123"/>
    </source>
</evidence>
<feature type="compositionally biased region" description="Basic and acidic residues" evidence="10">
    <location>
        <begin position="573"/>
        <end position="589"/>
    </location>
</feature>
<feature type="compositionally biased region" description="Polar residues" evidence="10">
    <location>
        <begin position="20"/>
        <end position="34"/>
    </location>
</feature>
<keyword evidence="2" id="KW-0479">Metal-binding</keyword>
<proteinExistence type="predicted"/>
<keyword evidence="4 9" id="KW-0863">Zinc-finger</keyword>
<dbReference type="PRINTS" id="PR00619">
    <property type="entry name" value="GATAZNFINGER"/>
</dbReference>
<dbReference type="GO" id="GO:0008270">
    <property type="term" value="F:zinc ion binding"/>
    <property type="evidence" value="ECO:0007669"/>
    <property type="project" value="UniProtKB-KW"/>
</dbReference>
<dbReference type="AlphaFoldDB" id="A0A9P8WDW5"/>
<reference evidence="12 13" key="1">
    <citation type="journal article" date="2021" name="Nat. Commun.">
        <title>Genetic determinants of endophytism in the Arabidopsis root mycobiome.</title>
        <authorList>
            <person name="Mesny F."/>
            <person name="Miyauchi S."/>
            <person name="Thiergart T."/>
            <person name="Pickel B."/>
            <person name="Atanasova L."/>
            <person name="Karlsson M."/>
            <person name="Huettel B."/>
            <person name="Barry K.W."/>
            <person name="Haridas S."/>
            <person name="Chen C."/>
            <person name="Bauer D."/>
            <person name="Andreopoulos W."/>
            <person name="Pangilinan J."/>
            <person name="LaButti K."/>
            <person name="Riley R."/>
            <person name="Lipzen A."/>
            <person name="Clum A."/>
            <person name="Drula E."/>
            <person name="Henrissat B."/>
            <person name="Kohler A."/>
            <person name="Grigoriev I.V."/>
            <person name="Martin F.M."/>
            <person name="Hacquard S."/>
        </authorList>
    </citation>
    <scope>NUCLEOTIDE SEQUENCE [LARGE SCALE GENOMIC DNA]</scope>
    <source>
        <strain evidence="12 13">MPI-CAGE-CH-0241</strain>
    </source>
</reference>
<evidence type="ECO:0000256" key="4">
    <source>
        <dbReference type="ARBA" id="ARBA00022771"/>
    </source>
</evidence>
<feature type="region of interest" description="Disordered" evidence="10">
    <location>
        <begin position="359"/>
        <end position="589"/>
    </location>
</feature>
<comment type="caution">
    <text evidence="12">The sequence shown here is derived from an EMBL/GenBank/DDBJ whole genome shotgun (WGS) entry which is preliminary data.</text>
</comment>
<dbReference type="CDD" id="cd00202">
    <property type="entry name" value="ZnF_GATA"/>
    <property type="match status" value="2"/>
</dbReference>
<dbReference type="PROSITE" id="PS00344">
    <property type="entry name" value="GATA_ZN_FINGER_1"/>
    <property type="match status" value="2"/>
</dbReference>